<proteinExistence type="predicted"/>
<sequence length="379" mass="42470">MASASSKVGGLTAAVRVLTPLAVGSAGYAAYRINWAVAVRKFLTGPGRTSRILLLLFVAFNWKNLPFAWTYRVFYAILYHNVLRKSPALTPRALFKPLISETRTPLLEIDYNLHKSNSTYFTDLDVSRTHLVGYLCRPALRKLAHNPQTRLIQDPRTGKPAKGSLGILLGAVGCSFKREIAAYKGYELWSRVLSWDRKWMYIITHFLDPRFGKVRARGPGDAMGGWETKIHATAVSKYVFKLGRITVHPAVVLEESGLLPPRPDGGWTSGDAQLGDESADVADVDLSKDGEWDWRRVEAQRRKGMELASQFKGWMRAMLSSRAVVAALWARLDLAEAFLVGTTAAVVMRQSCHQSLAARQRTCLENTRHFIGYRRAHRQ</sequence>
<reference evidence="1" key="1">
    <citation type="submission" date="2024-12" db="EMBL/GenBank/DDBJ databases">
        <title>Comparative genomics and development of molecular markers within Purpureocillium lilacinum and among Purpureocillium species.</title>
        <authorList>
            <person name="Yeh Z.-Y."/>
            <person name="Ni N.-T."/>
            <person name="Lo P.-H."/>
            <person name="Mushyakhwo K."/>
            <person name="Lin C.-F."/>
            <person name="Nai Y.-S."/>
        </authorList>
    </citation>
    <scope>NUCLEOTIDE SEQUENCE</scope>
    <source>
        <strain evidence="1">NCHU-NPUST-175</strain>
    </source>
</reference>
<protein>
    <submittedName>
        <fullName evidence="1">Uncharacterized protein</fullName>
    </submittedName>
</protein>
<dbReference type="Proteomes" id="UP001638806">
    <property type="component" value="Unassembled WGS sequence"/>
</dbReference>
<gene>
    <name evidence="1" type="ORF">ACCO45_000319</name>
</gene>
<organism evidence="1 2">
    <name type="scientific">Purpureocillium lilacinum</name>
    <name type="common">Paecilomyces lilacinus</name>
    <dbReference type="NCBI Taxonomy" id="33203"/>
    <lineage>
        <taxon>Eukaryota</taxon>
        <taxon>Fungi</taxon>
        <taxon>Dikarya</taxon>
        <taxon>Ascomycota</taxon>
        <taxon>Pezizomycotina</taxon>
        <taxon>Sordariomycetes</taxon>
        <taxon>Hypocreomycetidae</taxon>
        <taxon>Hypocreales</taxon>
        <taxon>Ophiocordycipitaceae</taxon>
        <taxon>Purpureocillium</taxon>
    </lineage>
</organism>
<dbReference type="EMBL" id="JBGNUJ010000002">
    <property type="protein sequence ID" value="KAL3963315.1"/>
    <property type="molecule type" value="Genomic_DNA"/>
</dbReference>
<evidence type="ECO:0000313" key="2">
    <source>
        <dbReference type="Proteomes" id="UP001638806"/>
    </source>
</evidence>
<evidence type="ECO:0000313" key="1">
    <source>
        <dbReference type="EMBL" id="KAL3963315.1"/>
    </source>
</evidence>
<keyword evidence="2" id="KW-1185">Reference proteome</keyword>
<accession>A0ACC4E3V4</accession>
<comment type="caution">
    <text evidence="1">The sequence shown here is derived from an EMBL/GenBank/DDBJ whole genome shotgun (WGS) entry which is preliminary data.</text>
</comment>
<name>A0ACC4E3V4_PURLI</name>